<dbReference type="AlphaFoldDB" id="A0A9X3KWF3"/>
<reference evidence="2" key="1">
    <citation type="submission" date="2022-12" db="EMBL/GenBank/DDBJ databases">
        <authorList>
            <person name="Voronina O.L."/>
            <person name="Kunda M.S."/>
            <person name="Ryzhova N."/>
            <person name="Aksenova E.I."/>
        </authorList>
    </citation>
    <scope>NUCLEOTIDE SEQUENCE</scope>
    <source>
        <strain evidence="2">SCCH136:Ach223948</strain>
    </source>
</reference>
<gene>
    <name evidence="2" type="ORF">O9570_08155</name>
</gene>
<feature type="signal peptide" evidence="1">
    <location>
        <begin position="1"/>
        <end position="28"/>
    </location>
</feature>
<name>A0A9X3KWF3_ALCXX</name>
<evidence type="ECO:0000256" key="1">
    <source>
        <dbReference type="SAM" id="SignalP"/>
    </source>
</evidence>
<dbReference type="Proteomes" id="UP001141992">
    <property type="component" value="Unassembled WGS sequence"/>
</dbReference>
<evidence type="ECO:0000313" key="3">
    <source>
        <dbReference type="Proteomes" id="UP001141992"/>
    </source>
</evidence>
<evidence type="ECO:0000313" key="2">
    <source>
        <dbReference type="EMBL" id="MCZ8401412.1"/>
    </source>
</evidence>
<dbReference type="RefSeq" id="WP_070759965.1">
    <property type="nucleotide sequence ID" value="NZ_CP188776.1"/>
</dbReference>
<proteinExistence type="predicted"/>
<evidence type="ECO:0008006" key="4">
    <source>
        <dbReference type="Google" id="ProtNLM"/>
    </source>
</evidence>
<organism evidence="2 3">
    <name type="scientific">Alcaligenes xylosoxydans xylosoxydans</name>
    <name type="common">Achromobacter xylosoxidans</name>
    <dbReference type="NCBI Taxonomy" id="85698"/>
    <lineage>
        <taxon>Bacteria</taxon>
        <taxon>Pseudomonadati</taxon>
        <taxon>Pseudomonadota</taxon>
        <taxon>Betaproteobacteria</taxon>
        <taxon>Burkholderiales</taxon>
        <taxon>Alcaligenaceae</taxon>
        <taxon>Achromobacter</taxon>
    </lineage>
</organism>
<feature type="chain" id="PRO_5040834904" description="Secreted protein" evidence="1">
    <location>
        <begin position="29"/>
        <end position="286"/>
    </location>
</feature>
<protein>
    <recommendedName>
        <fullName evidence="4">Secreted protein</fullName>
    </recommendedName>
</protein>
<sequence length="286" mass="29973">MNFHTLKCWGRRALALAALLVSSHAAAAADPTGKQADVQLKTDLTHMNILVTQGAPLPPGGCVAGYAWHTTYGGCRRAESLPESAACPAGFTGNRTRYRTAFILQANAYDVAYEPWGPWQDSCTASRLSGVVDTLIAAVNGAESGENDNISDLPPNLAKGMLVYYGTRFGVTIHRPTATLNCAYASGTTAGSGESTASIWFGRLMAPGVSVTRRGESGSFGHCQLSNGNLTAELYGSCDSSTGGDGDYCVGATRVVNITSVNGCTVTTETRQKNTVIDVGSYDICH</sequence>
<comment type="caution">
    <text evidence="2">The sequence shown here is derived from an EMBL/GenBank/DDBJ whole genome shotgun (WGS) entry which is preliminary data.</text>
</comment>
<dbReference type="EMBL" id="JAPZVI010000004">
    <property type="protein sequence ID" value="MCZ8401412.1"/>
    <property type="molecule type" value="Genomic_DNA"/>
</dbReference>
<keyword evidence="1" id="KW-0732">Signal</keyword>
<accession>A0A9X3KWF3</accession>